<dbReference type="PANTHER" id="PTHR36169">
    <property type="entry name" value="ETHANOLAMINE UTILIZATION PROTEIN EUTQ"/>
    <property type="match status" value="1"/>
</dbReference>
<name>A0A5M8PYL8_9LECA</name>
<dbReference type="EMBL" id="VXIT01000003">
    <property type="protein sequence ID" value="KAA6413780.1"/>
    <property type="molecule type" value="Genomic_DNA"/>
</dbReference>
<evidence type="ECO:0000313" key="2">
    <source>
        <dbReference type="Proteomes" id="UP000324767"/>
    </source>
</evidence>
<dbReference type="InterPro" id="IPR010424">
    <property type="entry name" value="EutQ"/>
</dbReference>
<dbReference type="Gene3D" id="2.60.120.10">
    <property type="entry name" value="Jelly Rolls"/>
    <property type="match status" value="1"/>
</dbReference>
<comment type="caution">
    <text evidence="1">The sequence shown here is derived from an EMBL/GenBank/DDBJ whole genome shotgun (WGS) entry which is preliminary data.</text>
</comment>
<reference evidence="1 2" key="1">
    <citation type="submission" date="2019-09" db="EMBL/GenBank/DDBJ databases">
        <title>The hologenome of the rock-dwelling lichen Lasallia pustulata.</title>
        <authorList>
            <person name="Greshake Tzovaras B."/>
            <person name="Segers F."/>
            <person name="Bicker A."/>
            <person name="Dal Grande F."/>
            <person name="Otte J."/>
            <person name="Hankeln T."/>
            <person name="Schmitt I."/>
            <person name="Ebersberger I."/>
        </authorList>
    </citation>
    <scope>NUCLEOTIDE SEQUENCE [LARGE SCALE GENOMIC DNA]</scope>
    <source>
        <strain evidence="1">A1-1</strain>
    </source>
</reference>
<dbReference type="Pfam" id="PF06249">
    <property type="entry name" value="EutQ"/>
    <property type="match status" value="1"/>
</dbReference>
<dbReference type="PANTHER" id="PTHR36169:SF1">
    <property type="entry name" value="ACETATE KINASE EUTQ"/>
    <property type="match status" value="1"/>
</dbReference>
<dbReference type="Proteomes" id="UP000324767">
    <property type="component" value="Unassembled WGS sequence"/>
</dbReference>
<dbReference type="InterPro" id="IPR011051">
    <property type="entry name" value="RmlC_Cupin_sf"/>
</dbReference>
<accession>A0A5M8PYL8</accession>
<protein>
    <submittedName>
        <fullName evidence="1">Uncharacterized protein</fullName>
    </submittedName>
</protein>
<dbReference type="CDD" id="cd02228">
    <property type="entry name" value="cupin_EutQ"/>
    <property type="match status" value="1"/>
</dbReference>
<dbReference type="InterPro" id="IPR014710">
    <property type="entry name" value="RmlC-like_jellyroll"/>
</dbReference>
<sequence length="127" mass="13775">MPDPSELASPPAMKHYPKAQSTFKPPLISSDNAFLGDIFSSQALAPTTPITSGFYRLEAGTPLIYTYTYHEMKIVLEGSFDIADETGQKVHALPGDVFFFPKGAKITFTTAEYGLAFYTGQRAEGAA</sequence>
<evidence type="ECO:0000313" key="1">
    <source>
        <dbReference type="EMBL" id="KAA6413780.1"/>
    </source>
</evidence>
<proteinExistence type="predicted"/>
<dbReference type="OrthoDB" id="4985585at2759"/>
<dbReference type="SUPFAM" id="SSF51182">
    <property type="entry name" value="RmlC-like cupins"/>
    <property type="match status" value="1"/>
</dbReference>
<dbReference type="AlphaFoldDB" id="A0A5M8PYL8"/>
<organism evidence="1 2">
    <name type="scientific">Lasallia pustulata</name>
    <dbReference type="NCBI Taxonomy" id="136370"/>
    <lineage>
        <taxon>Eukaryota</taxon>
        <taxon>Fungi</taxon>
        <taxon>Dikarya</taxon>
        <taxon>Ascomycota</taxon>
        <taxon>Pezizomycotina</taxon>
        <taxon>Lecanoromycetes</taxon>
        <taxon>OSLEUM clade</taxon>
        <taxon>Umbilicariomycetidae</taxon>
        <taxon>Umbilicariales</taxon>
        <taxon>Umbilicariaceae</taxon>
        <taxon>Lasallia</taxon>
    </lineage>
</organism>
<gene>
    <name evidence="1" type="ORF">FRX48_02141</name>
</gene>